<name>A0A4V3UY36_9FLAO</name>
<protein>
    <recommendedName>
        <fullName evidence="3">beta-N-acetylhexosaminidase</fullName>
        <ecNumber evidence="3">3.2.1.52</ecNumber>
    </recommendedName>
</protein>
<evidence type="ECO:0000256" key="5">
    <source>
        <dbReference type="ARBA" id="ARBA00023295"/>
    </source>
</evidence>
<dbReference type="InterPro" id="IPR017853">
    <property type="entry name" value="GH"/>
</dbReference>
<dbReference type="Pfam" id="PF00728">
    <property type="entry name" value="Glyco_hydro_20"/>
    <property type="match status" value="1"/>
</dbReference>
<feature type="domain" description="Beta-hexosaminidase bacterial type N-terminal" evidence="10">
    <location>
        <begin position="27"/>
        <end position="141"/>
    </location>
</feature>
<evidence type="ECO:0000313" key="11">
    <source>
        <dbReference type="EMBL" id="THD67546.1"/>
    </source>
</evidence>
<feature type="domain" description="Glycoside hydrolase family 20 catalytic" evidence="9">
    <location>
        <begin position="144"/>
        <end position="388"/>
    </location>
</feature>
<dbReference type="GO" id="GO:0004563">
    <property type="term" value="F:beta-N-acetylhexosaminidase activity"/>
    <property type="evidence" value="ECO:0007669"/>
    <property type="project" value="UniProtKB-EC"/>
</dbReference>
<comment type="caution">
    <text evidence="11">The sequence shown here is derived from an EMBL/GenBank/DDBJ whole genome shotgun (WGS) entry which is preliminary data.</text>
</comment>
<feature type="signal peptide" evidence="8">
    <location>
        <begin position="1"/>
        <end position="22"/>
    </location>
</feature>
<dbReference type="CDD" id="cd06565">
    <property type="entry name" value="GH20_GcnA-like"/>
    <property type="match status" value="1"/>
</dbReference>
<reference evidence="11 12" key="1">
    <citation type="submission" date="2019-04" db="EMBL/GenBank/DDBJ databases">
        <title>Draft genome sequence of Robertkochia marina CC-AMO-30D.</title>
        <authorList>
            <person name="Hameed A."/>
            <person name="Lin S.-Y."/>
            <person name="Shahina M."/>
            <person name="Lai W.-A."/>
            <person name="Young C.-C."/>
        </authorList>
    </citation>
    <scope>NUCLEOTIDE SEQUENCE [LARGE SCALE GENOMIC DNA]</scope>
    <source>
        <strain evidence="11 12">CC-AMO-30D</strain>
    </source>
</reference>
<comment type="catalytic activity">
    <reaction evidence="1">
        <text>Hydrolysis of terminal non-reducing N-acetyl-D-hexosamine residues in N-acetyl-beta-D-hexosaminides.</text>
        <dbReference type="EC" id="3.2.1.52"/>
    </reaction>
</comment>
<feature type="region of interest" description="Disordered" evidence="7">
    <location>
        <begin position="610"/>
        <end position="634"/>
    </location>
</feature>
<keyword evidence="4" id="KW-0378">Hydrolase</keyword>
<evidence type="ECO:0000313" key="12">
    <source>
        <dbReference type="Proteomes" id="UP000305939"/>
    </source>
</evidence>
<gene>
    <name evidence="11" type="ORF">E7Z59_07745</name>
</gene>
<dbReference type="OrthoDB" id="9763537at2"/>
<dbReference type="PANTHER" id="PTHR22600">
    <property type="entry name" value="BETA-HEXOSAMINIDASE"/>
    <property type="match status" value="1"/>
</dbReference>
<dbReference type="SUPFAM" id="SSF55545">
    <property type="entry name" value="beta-N-acetylhexosaminidase-like domain"/>
    <property type="match status" value="1"/>
</dbReference>
<accession>A0A4V3UY36</accession>
<dbReference type="EC" id="3.2.1.52" evidence="3"/>
<dbReference type="Gene3D" id="3.20.20.80">
    <property type="entry name" value="Glycosidases"/>
    <property type="match status" value="1"/>
</dbReference>
<dbReference type="InterPro" id="IPR029018">
    <property type="entry name" value="Hex-like_dom2"/>
</dbReference>
<feature type="active site" description="Proton donor" evidence="6">
    <location>
        <position position="295"/>
    </location>
</feature>
<keyword evidence="5" id="KW-0326">Glycosidase</keyword>
<dbReference type="PANTHER" id="PTHR22600:SF57">
    <property type="entry name" value="BETA-N-ACETYLHEXOSAMINIDASE"/>
    <property type="match status" value="1"/>
</dbReference>
<dbReference type="GO" id="GO:0016020">
    <property type="term" value="C:membrane"/>
    <property type="evidence" value="ECO:0007669"/>
    <property type="project" value="TreeGrafter"/>
</dbReference>
<evidence type="ECO:0000256" key="2">
    <source>
        <dbReference type="ARBA" id="ARBA00006285"/>
    </source>
</evidence>
<dbReference type="RefSeq" id="WP_136335751.1">
    <property type="nucleotide sequence ID" value="NZ_QXMP01000005.1"/>
</dbReference>
<feature type="compositionally biased region" description="Basic and acidic residues" evidence="7">
    <location>
        <begin position="619"/>
        <end position="634"/>
    </location>
</feature>
<dbReference type="InterPro" id="IPR025705">
    <property type="entry name" value="Beta_hexosaminidase_sua/sub"/>
</dbReference>
<evidence type="ECO:0000256" key="1">
    <source>
        <dbReference type="ARBA" id="ARBA00001231"/>
    </source>
</evidence>
<organism evidence="11 12">
    <name type="scientific">Robertkochia marina</name>
    <dbReference type="NCBI Taxonomy" id="1227945"/>
    <lineage>
        <taxon>Bacteria</taxon>
        <taxon>Pseudomonadati</taxon>
        <taxon>Bacteroidota</taxon>
        <taxon>Flavobacteriia</taxon>
        <taxon>Flavobacteriales</taxon>
        <taxon>Flavobacteriaceae</taxon>
        <taxon>Robertkochia</taxon>
    </lineage>
</organism>
<keyword evidence="12" id="KW-1185">Reference proteome</keyword>
<dbReference type="PRINTS" id="PR00738">
    <property type="entry name" value="GLHYDRLASE20"/>
</dbReference>
<dbReference type="Proteomes" id="UP000305939">
    <property type="component" value="Unassembled WGS sequence"/>
</dbReference>
<evidence type="ECO:0000259" key="10">
    <source>
        <dbReference type="Pfam" id="PF02838"/>
    </source>
</evidence>
<dbReference type="InterPro" id="IPR015882">
    <property type="entry name" value="HEX_bac_N"/>
</dbReference>
<evidence type="ECO:0000256" key="7">
    <source>
        <dbReference type="SAM" id="MobiDB-lite"/>
    </source>
</evidence>
<dbReference type="Pfam" id="PF02838">
    <property type="entry name" value="Glyco_hydro_20b"/>
    <property type="match status" value="1"/>
</dbReference>
<evidence type="ECO:0000256" key="8">
    <source>
        <dbReference type="SAM" id="SignalP"/>
    </source>
</evidence>
<dbReference type="GO" id="GO:0030203">
    <property type="term" value="P:glycosaminoglycan metabolic process"/>
    <property type="evidence" value="ECO:0007669"/>
    <property type="project" value="TreeGrafter"/>
</dbReference>
<keyword evidence="8" id="KW-0732">Signal</keyword>
<feature type="chain" id="PRO_5021035459" description="beta-N-acetylhexosaminidase" evidence="8">
    <location>
        <begin position="23"/>
        <end position="634"/>
    </location>
</feature>
<evidence type="ECO:0000259" key="9">
    <source>
        <dbReference type="Pfam" id="PF00728"/>
    </source>
</evidence>
<evidence type="ECO:0000256" key="6">
    <source>
        <dbReference type="PIRSR" id="PIRSR625705-1"/>
    </source>
</evidence>
<dbReference type="GO" id="GO:0005975">
    <property type="term" value="P:carbohydrate metabolic process"/>
    <property type="evidence" value="ECO:0007669"/>
    <property type="project" value="InterPro"/>
</dbReference>
<dbReference type="SUPFAM" id="SSF51445">
    <property type="entry name" value="(Trans)glycosidases"/>
    <property type="match status" value="1"/>
</dbReference>
<dbReference type="EMBL" id="SSMC01000002">
    <property type="protein sequence ID" value="THD67546.1"/>
    <property type="molecule type" value="Genomic_DNA"/>
</dbReference>
<dbReference type="AlphaFoldDB" id="A0A4V3UY36"/>
<proteinExistence type="inferred from homology"/>
<comment type="similarity">
    <text evidence="2">Belongs to the glycosyl hydrolase 20 family.</text>
</comment>
<dbReference type="Gene3D" id="3.30.379.10">
    <property type="entry name" value="Chitobiase/beta-hexosaminidase domain 2-like"/>
    <property type="match status" value="1"/>
</dbReference>
<evidence type="ECO:0000256" key="3">
    <source>
        <dbReference type="ARBA" id="ARBA00012663"/>
    </source>
</evidence>
<dbReference type="InterPro" id="IPR015883">
    <property type="entry name" value="Glyco_hydro_20_cat"/>
</dbReference>
<sequence length="634" mass="71981">MKPLHTCLIIIISLTISNSLWANEFSTVFPIPKKMEHHDGKGIDSVALKALKTMVLPMHTLLQEEMEAEWLLDSNETPAKLRILISLDTTLKDQGYHLKVYNDSIDIRAADRSGIFYAWQTLKQLSSVKQGLEQAITIEDHPDFKRRGYMLDISRDKVPTMSGLYTLIDRLAALKYNELQLYTEHTFAYKDHKQVWQDASPMTPEEIRKLDAYCQLRNIDLVPNQNSFGHMERWLEHDSYLHLAECPENCNTIWGLRKRHSLDPTNPGSLELMQSLYAELLPNFSSDYFNIGCDETIELGLGRSAEECRKSGKGRVYLDYLKKLHRAATSHGKKVQFWGDIILNHPELIDDLPQDITALVWGYSATYPFDKNLPKFQKAGISYYVCPGTSTWRSLIGRNQNGFENLRNAATNGITYGADGFLLTDWGDHGHWQPAVISIPSIIMASSLSWNTGADPEPGLDSWMDIHIFKDPSGQFSKAMLQLGNAYTQTGVPGGNANIFHLMLHRFAWSLKGNYQTKEMNLKGLSRAEQEIKKALEILQNSKPQTIDSELLRDELKLASSLALHAIRLGKERLKVPGGDVGSIDETTRQELSDELGQLITEHRRLWTKRNRPGGLEDSAQKLKDVKNHYTESK</sequence>
<evidence type="ECO:0000256" key="4">
    <source>
        <dbReference type="ARBA" id="ARBA00022801"/>
    </source>
</evidence>